<evidence type="ECO:0000313" key="2">
    <source>
        <dbReference type="EMBL" id="MPM68907.1"/>
    </source>
</evidence>
<dbReference type="NCBIfam" id="TIGR00762">
    <property type="entry name" value="DegV"/>
    <property type="match status" value="1"/>
</dbReference>
<dbReference type="InterPro" id="IPR050270">
    <property type="entry name" value="DegV_domain_contain"/>
</dbReference>
<dbReference type="InterPro" id="IPR003797">
    <property type="entry name" value="DegV"/>
</dbReference>
<dbReference type="Gene3D" id="3.40.50.10170">
    <property type="match status" value="1"/>
</dbReference>
<accession>A0A645BUN4</accession>
<dbReference type="Pfam" id="PF02645">
    <property type="entry name" value="DegV"/>
    <property type="match status" value="1"/>
</dbReference>
<keyword evidence="1" id="KW-0446">Lipid-binding</keyword>
<name>A0A645BUN4_9ZZZZ</name>
<dbReference type="PANTHER" id="PTHR33434:SF2">
    <property type="entry name" value="FATTY ACID-BINDING PROTEIN TM_1468"/>
    <property type="match status" value="1"/>
</dbReference>
<dbReference type="PANTHER" id="PTHR33434">
    <property type="entry name" value="DEGV DOMAIN-CONTAINING PROTEIN DR_1986-RELATED"/>
    <property type="match status" value="1"/>
</dbReference>
<dbReference type="SUPFAM" id="SSF82549">
    <property type="entry name" value="DAK1/DegV-like"/>
    <property type="match status" value="1"/>
</dbReference>
<dbReference type="EMBL" id="VSSQ01022532">
    <property type="protein sequence ID" value="MPM68907.1"/>
    <property type="molecule type" value="Genomic_DNA"/>
</dbReference>
<gene>
    <name evidence="2" type="ORF">SDC9_115842</name>
</gene>
<sequence length="280" mass="31222">MERICIAADSTFDMTLEMVQEYGIAVIASYVRLDGDDLLDYPNLKQSDLFDFYKRAHKLPQTAAANPQDYEAFFKQCLTDHDAVIHIAKSSGMSSCYDNAVIAANGMEHVYVVDSKSISSGSALLAMEAVRKKDSMSAEELQAYLCDYRERITGNFIIETLEYLHEGGRCSTLAFLGASTLQIRQSINIRDGKLVVGKKYMGTYKRSLRDYIETTLAQHEEMDPEVIMISHAMQDEALLNSLIEQIDALHYFKKIIPLAVCAAVACHGGPNAFGLFTVKK</sequence>
<dbReference type="PROSITE" id="PS51482">
    <property type="entry name" value="DEGV"/>
    <property type="match status" value="1"/>
</dbReference>
<reference evidence="2" key="1">
    <citation type="submission" date="2019-08" db="EMBL/GenBank/DDBJ databases">
        <authorList>
            <person name="Kucharzyk K."/>
            <person name="Murdoch R.W."/>
            <person name="Higgins S."/>
            <person name="Loffler F."/>
        </authorList>
    </citation>
    <scope>NUCLEOTIDE SEQUENCE</scope>
</reference>
<comment type="caution">
    <text evidence="2">The sequence shown here is derived from an EMBL/GenBank/DDBJ whole genome shotgun (WGS) entry which is preliminary data.</text>
</comment>
<proteinExistence type="predicted"/>
<dbReference type="GO" id="GO:0008289">
    <property type="term" value="F:lipid binding"/>
    <property type="evidence" value="ECO:0007669"/>
    <property type="project" value="UniProtKB-KW"/>
</dbReference>
<dbReference type="Gene3D" id="3.30.1180.10">
    <property type="match status" value="1"/>
</dbReference>
<dbReference type="AlphaFoldDB" id="A0A645BUN4"/>
<dbReference type="InterPro" id="IPR043168">
    <property type="entry name" value="DegV_C"/>
</dbReference>
<organism evidence="2">
    <name type="scientific">bioreactor metagenome</name>
    <dbReference type="NCBI Taxonomy" id="1076179"/>
    <lineage>
        <taxon>unclassified sequences</taxon>
        <taxon>metagenomes</taxon>
        <taxon>ecological metagenomes</taxon>
    </lineage>
</organism>
<evidence type="ECO:0000256" key="1">
    <source>
        <dbReference type="ARBA" id="ARBA00023121"/>
    </source>
</evidence>
<protein>
    <submittedName>
        <fullName evidence="2">Fatty acid-binding protein</fullName>
    </submittedName>
</protein>